<dbReference type="EMBL" id="GFDL01004959">
    <property type="protein sequence ID" value="JAV30086.1"/>
    <property type="molecule type" value="Transcribed_RNA"/>
</dbReference>
<feature type="chain" id="PRO_5010275501" evidence="1">
    <location>
        <begin position="18"/>
        <end position="102"/>
    </location>
</feature>
<reference evidence="2" key="1">
    <citation type="submission" date="2017-01" db="EMBL/GenBank/DDBJ databases">
        <title>A deep insight into the sialotranscriptome of adult male and female Cluex tarsalis mosquitoes.</title>
        <authorList>
            <person name="Ribeiro J.M."/>
            <person name="Moreira F."/>
            <person name="Bernard K.A."/>
            <person name="Calvo E."/>
        </authorList>
    </citation>
    <scope>NUCLEOTIDE SEQUENCE</scope>
    <source>
        <strain evidence="2">Kern County</strain>
        <tissue evidence="2">Salivary glands</tissue>
    </source>
</reference>
<name>A0A1Q3FRH4_CULTA</name>
<dbReference type="AlphaFoldDB" id="A0A1Q3FRH4"/>
<feature type="signal peptide" evidence="1">
    <location>
        <begin position="1"/>
        <end position="17"/>
    </location>
</feature>
<evidence type="ECO:0000256" key="1">
    <source>
        <dbReference type="SAM" id="SignalP"/>
    </source>
</evidence>
<sequence length="102" mass="11474">MFKLIVAVLAFVAIVSAFPADVEQPRDGSVVPGVPVEQGQPQDLVGAVAEDEQNKEGLEKSETFGFGYYRGYPRYYGYGYGYPRFYGYGYPRYFGGYGGYYW</sequence>
<protein>
    <submittedName>
        <fullName evidence="2">Putative conserved secreted protein</fullName>
    </submittedName>
</protein>
<evidence type="ECO:0000313" key="2">
    <source>
        <dbReference type="EMBL" id="JAV30086.1"/>
    </source>
</evidence>
<keyword evidence="1" id="KW-0732">Signal</keyword>
<organism evidence="2">
    <name type="scientific">Culex tarsalis</name>
    <name type="common">Encephalitis mosquito</name>
    <dbReference type="NCBI Taxonomy" id="7177"/>
    <lineage>
        <taxon>Eukaryota</taxon>
        <taxon>Metazoa</taxon>
        <taxon>Ecdysozoa</taxon>
        <taxon>Arthropoda</taxon>
        <taxon>Hexapoda</taxon>
        <taxon>Insecta</taxon>
        <taxon>Pterygota</taxon>
        <taxon>Neoptera</taxon>
        <taxon>Endopterygota</taxon>
        <taxon>Diptera</taxon>
        <taxon>Nematocera</taxon>
        <taxon>Culicoidea</taxon>
        <taxon>Culicidae</taxon>
        <taxon>Culicinae</taxon>
        <taxon>Culicini</taxon>
        <taxon>Culex</taxon>
        <taxon>Culex</taxon>
    </lineage>
</organism>
<accession>A0A1Q3FRH4</accession>
<proteinExistence type="predicted"/>